<comment type="caution">
    <text evidence="1">The sequence shown here is derived from an EMBL/GenBank/DDBJ whole genome shotgun (WGS) entry which is preliminary data.</text>
</comment>
<evidence type="ECO:0000313" key="2">
    <source>
        <dbReference type="Proteomes" id="UP000289738"/>
    </source>
</evidence>
<organism evidence="1 2">
    <name type="scientific">Arachis hypogaea</name>
    <name type="common">Peanut</name>
    <dbReference type="NCBI Taxonomy" id="3818"/>
    <lineage>
        <taxon>Eukaryota</taxon>
        <taxon>Viridiplantae</taxon>
        <taxon>Streptophyta</taxon>
        <taxon>Embryophyta</taxon>
        <taxon>Tracheophyta</taxon>
        <taxon>Spermatophyta</taxon>
        <taxon>Magnoliopsida</taxon>
        <taxon>eudicotyledons</taxon>
        <taxon>Gunneridae</taxon>
        <taxon>Pentapetalae</taxon>
        <taxon>rosids</taxon>
        <taxon>fabids</taxon>
        <taxon>Fabales</taxon>
        <taxon>Fabaceae</taxon>
        <taxon>Papilionoideae</taxon>
        <taxon>50 kb inversion clade</taxon>
        <taxon>dalbergioids sensu lato</taxon>
        <taxon>Dalbergieae</taxon>
        <taxon>Pterocarpus clade</taxon>
        <taxon>Arachis</taxon>
    </lineage>
</organism>
<evidence type="ECO:0000313" key="1">
    <source>
        <dbReference type="EMBL" id="RYR77641.1"/>
    </source>
</evidence>
<dbReference type="EMBL" id="SDMP01000001">
    <property type="protein sequence ID" value="RYR77641.1"/>
    <property type="molecule type" value="Genomic_DNA"/>
</dbReference>
<accession>A0A445EQI4</accession>
<dbReference type="Proteomes" id="UP000289738">
    <property type="component" value="Chromosome A01"/>
</dbReference>
<sequence>MEIIFELGSQGNLGFYYLDHICDLFTYSKKYENLKVLSGLSYNLNMLFRNQSIRYRITQLWFIYI</sequence>
<protein>
    <submittedName>
        <fullName evidence="1">Uncharacterized protein</fullName>
    </submittedName>
</protein>
<gene>
    <name evidence="1" type="ORF">Ahy_A01g002184</name>
</gene>
<reference evidence="1 2" key="1">
    <citation type="submission" date="2019-01" db="EMBL/GenBank/DDBJ databases">
        <title>Sequencing of cultivated peanut Arachis hypogaea provides insights into genome evolution and oil improvement.</title>
        <authorList>
            <person name="Chen X."/>
        </authorList>
    </citation>
    <scope>NUCLEOTIDE SEQUENCE [LARGE SCALE GENOMIC DNA]</scope>
    <source>
        <strain evidence="2">cv. Fuhuasheng</strain>
        <tissue evidence="1">Leaves</tissue>
    </source>
</reference>
<name>A0A445EQI4_ARAHY</name>
<dbReference type="AlphaFoldDB" id="A0A445EQI4"/>
<keyword evidence="2" id="KW-1185">Reference proteome</keyword>
<proteinExistence type="predicted"/>